<evidence type="ECO:0000256" key="1">
    <source>
        <dbReference type="SAM" id="Phobius"/>
    </source>
</evidence>
<evidence type="ECO:0000313" key="2">
    <source>
        <dbReference type="EMBL" id="CAE6403111.1"/>
    </source>
</evidence>
<dbReference type="Proteomes" id="UP000663888">
    <property type="component" value="Unassembled WGS sequence"/>
</dbReference>
<evidence type="ECO:0000313" key="3">
    <source>
        <dbReference type="Proteomes" id="UP000663888"/>
    </source>
</evidence>
<name>A0A8H3A9V0_9AGAM</name>
<dbReference type="GO" id="GO:0020037">
    <property type="term" value="F:heme binding"/>
    <property type="evidence" value="ECO:0007669"/>
    <property type="project" value="InterPro"/>
</dbReference>
<sequence length="133" mass="15180">QAVYGHRSGALKSDFYDNPGGGTSNVFSERNKAEHTRMRKRIANIFSQQNVLNFEPRVREHIIRLWIHFAEASLFIIASSLLATFTFSEKKDATGKAIEPQIEGVSNAIVLELKPFDFELHLRSADHRRLILE</sequence>
<dbReference type="EMBL" id="CAJMWX010000116">
    <property type="protein sequence ID" value="CAE6403111.1"/>
    <property type="molecule type" value="Genomic_DNA"/>
</dbReference>
<dbReference type="Gene3D" id="1.10.630.10">
    <property type="entry name" value="Cytochrome P450"/>
    <property type="match status" value="1"/>
</dbReference>
<dbReference type="AlphaFoldDB" id="A0A8H3A9V0"/>
<dbReference type="GO" id="GO:0016705">
    <property type="term" value="F:oxidoreductase activity, acting on paired donors, with incorporation or reduction of molecular oxygen"/>
    <property type="evidence" value="ECO:0007669"/>
    <property type="project" value="InterPro"/>
</dbReference>
<keyword evidence="1" id="KW-0472">Membrane</keyword>
<protein>
    <submittedName>
        <fullName evidence="2">Uncharacterized protein</fullName>
    </submittedName>
</protein>
<dbReference type="SUPFAM" id="SSF48264">
    <property type="entry name" value="Cytochrome P450"/>
    <property type="match status" value="1"/>
</dbReference>
<feature type="transmembrane region" description="Helical" evidence="1">
    <location>
        <begin position="65"/>
        <end position="87"/>
    </location>
</feature>
<accession>A0A8H3A9V0</accession>
<organism evidence="2 3">
    <name type="scientific">Rhizoctonia solani</name>
    <dbReference type="NCBI Taxonomy" id="456999"/>
    <lineage>
        <taxon>Eukaryota</taxon>
        <taxon>Fungi</taxon>
        <taxon>Dikarya</taxon>
        <taxon>Basidiomycota</taxon>
        <taxon>Agaricomycotina</taxon>
        <taxon>Agaricomycetes</taxon>
        <taxon>Cantharellales</taxon>
        <taxon>Ceratobasidiaceae</taxon>
        <taxon>Rhizoctonia</taxon>
    </lineage>
</organism>
<reference evidence="2" key="1">
    <citation type="submission" date="2021-01" db="EMBL/GenBank/DDBJ databases">
        <authorList>
            <person name="Kaushik A."/>
        </authorList>
    </citation>
    <scope>NUCLEOTIDE SEQUENCE</scope>
    <source>
        <strain evidence="2">AG4-R118</strain>
    </source>
</reference>
<keyword evidence="1" id="KW-0812">Transmembrane</keyword>
<gene>
    <name evidence="2" type="ORF">RDB_LOCUS5294</name>
</gene>
<feature type="non-terminal residue" evidence="2">
    <location>
        <position position="1"/>
    </location>
</feature>
<dbReference type="InterPro" id="IPR036396">
    <property type="entry name" value="Cyt_P450_sf"/>
</dbReference>
<keyword evidence="1" id="KW-1133">Transmembrane helix</keyword>
<dbReference type="GO" id="GO:0004497">
    <property type="term" value="F:monooxygenase activity"/>
    <property type="evidence" value="ECO:0007669"/>
    <property type="project" value="InterPro"/>
</dbReference>
<dbReference type="OrthoDB" id="202203at2759"/>
<comment type="caution">
    <text evidence="2">The sequence shown here is derived from an EMBL/GenBank/DDBJ whole genome shotgun (WGS) entry which is preliminary data.</text>
</comment>
<dbReference type="GO" id="GO:0005506">
    <property type="term" value="F:iron ion binding"/>
    <property type="evidence" value="ECO:0007669"/>
    <property type="project" value="InterPro"/>
</dbReference>
<proteinExistence type="predicted"/>